<evidence type="ECO:0000313" key="1">
    <source>
        <dbReference type="EMBL" id="BBX30581.1"/>
    </source>
</evidence>
<protein>
    <submittedName>
        <fullName evidence="1">Uncharacterized protein</fullName>
    </submittedName>
</protein>
<dbReference type="Proteomes" id="UP000466906">
    <property type="component" value="Plasmid pJCM12272"/>
</dbReference>
<keyword evidence="1" id="KW-0614">Plasmid</keyword>
<accession>A0A6N4V4Q0</accession>
<proteinExistence type="predicted"/>
<sequence>MMPLGTKASRGLASATVILGTNKPNINGQYRICTSTSTMNVTELSQFNKPCAGITDRQGSGVRKLGSLMSAPDAAAITDCRTW</sequence>
<gene>
    <name evidence="1" type="ORF">MALV_57060</name>
</gene>
<dbReference type="EMBL" id="AP022566">
    <property type="protein sequence ID" value="BBX30581.1"/>
    <property type="molecule type" value="Genomic_DNA"/>
</dbReference>
<name>A0A6N4V4Q0_9MYCO</name>
<dbReference type="KEGG" id="malv:MALV_57060"/>
<keyword evidence="2" id="KW-1185">Reference proteome</keyword>
<reference evidence="1 2" key="1">
    <citation type="journal article" date="2019" name="Emerg. Microbes Infect.">
        <title>Comprehensive subspecies identification of 175 nontuberculous mycobacteria species based on 7547 genomic profiles.</title>
        <authorList>
            <person name="Matsumoto Y."/>
            <person name="Kinjo T."/>
            <person name="Motooka D."/>
            <person name="Nabeya D."/>
            <person name="Jung N."/>
            <person name="Uechi K."/>
            <person name="Horii T."/>
            <person name="Iida T."/>
            <person name="Fujita J."/>
            <person name="Nakamura S."/>
        </authorList>
    </citation>
    <scope>NUCLEOTIDE SEQUENCE [LARGE SCALE GENOMIC DNA]</scope>
    <source>
        <strain evidence="1 2">JCM 12272</strain>
        <plasmid evidence="1">pJCM12272</plasmid>
    </source>
</reference>
<dbReference type="AlphaFoldDB" id="A0A6N4V4Q0"/>
<organism evidence="1 2">
    <name type="scientific">Mycolicibacterium alvei</name>
    <dbReference type="NCBI Taxonomy" id="67081"/>
    <lineage>
        <taxon>Bacteria</taxon>
        <taxon>Bacillati</taxon>
        <taxon>Actinomycetota</taxon>
        <taxon>Actinomycetes</taxon>
        <taxon>Mycobacteriales</taxon>
        <taxon>Mycobacteriaceae</taxon>
        <taxon>Mycolicibacterium</taxon>
    </lineage>
</organism>
<evidence type="ECO:0000313" key="2">
    <source>
        <dbReference type="Proteomes" id="UP000466906"/>
    </source>
</evidence>
<geneLocation type="plasmid" evidence="1 2">
    <name>pJCM12272</name>
</geneLocation>